<evidence type="ECO:0000313" key="2">
    <source>
        <dbReference type="EMBL" id="KAL1627608.1"/>
    </source>
</evidence>
<feature type="domain" description="DUF7605" evidence="1">
    <location>
        <begin position="285"/>
        <end position="455"/>
    </location>
</feature>
<dbReference type="EMBL" id="JAJVDC020000071">
    <property type="protein sequence ID" value="KAL1627608.1"/>
    <property type="molecule type" value="Genomic_DNA"/>
</dbReference>
<dbReference type="Pfam" id="PF24564">
    <property type="entry name" value="DUF7605"/>
    <property type="match status" value="1"/>
</dbReference>
<dbReference type="Proteomes" id="UP001521116">
    <property type="component" value="Unassembled WGS sequence"/>
</dbReference>
<keyword evidence="3" id="KW-1185">Reference proteome</keyword>
<dbReference type="PANTHER" id="PTHR36681:SF3">
    <property type="entry name" value="NUCLEAR GTPASE, GERMINAL CENTER-ASSOCIATED, TANDEM DUPLICATE 3"/>
    <property type="match status" value="1"/>
</dbReference>
<accession>A0ABR3SR68</accession>
<sequence length="547" mass="62640">MQASKIYITNDVEYTGIVAKIDRAQSDPATHRYLVDAYNRRRGNVFMVATCSDSISTSPATVEGYIDSASTAHAKDLSKLKDDISMVDLELDKAKAKYNQSRAHNDWDTAQELQQKKMEDLESTKAAMKVRISEILIRLRNEKVATFLRRRHFYMTKTDLPVFCVSNTDYMAHLHGNGSQEQPPKMSVEATEIPKLRAHLYAILALRKLMAFNHHRKFKLPSLLNSIEMTCSQSKLKRRAELEKILIDAQEFLMGEIRLVFNTYLEFEVLGIIGKIKVVKAKNTYITAAKRKLEPYSRWADATQKLFCSHNGSCETRKVGKVNWNAEMTQALLQDVEVDLRRWDDVSSNLTKELSEAIVGIARNLITQLEDAAGPSRGVLKVFLDELDLKTDQLSTKCKEGAERFERELCIIKDDISTRYFVEAMAETYKKSADLSGPLVRQKRIELLQERLSEKGPKNPFHEVHNKAKSAAQKLTQQCIGELHDAIVHIFQGFHATFMRSFKIDEADCAEAKALRERLRSRLFAWRNMLTEIDHLIQECEESTKRI</sequence>
<gene>
    <name evidence="2" type="ORF">SLS56_006329</name>
</gene>
<proteinExistence type="predicted"/>
<dbReference type="PANTHER" id="PTHR36681">
    <property type="entry name" value="NUCLEAR GTPASE, GERMINAL CENTER-ASSOCIATED, TANDEM DUPLICATE 3"/>
    <property type="match status" value="1"/>
</dbReference>
<dbReference type="InterPro" id="IPR056024">
    <property type="entry name" value="DUF7605"/>
</dbReference>
<comment type="caution">
    <text evidence="2">The sequence shown here is derived from an EMBL/GenBank/DDBJ whole genome shotgun (WGS) entry which is preliminary data.</text>
</comment>
<evidence type="ECO:0000259" key="1">
    <source>
        <dbReference type="Pfam" id="PF24564"/>
    </source>
</evidence>
<reference evidence="2 3" key="1">
    <citation type="submission" date="2024-02" db="EMBL/GenBank/DDBJ databases">
        <title>De novo assembly and annotation of 12 fungi associated with fruit tree decline syndrome in Ontario, Canada.</title>
        <authorList>
            <person name="Sulman M."/>
            <person name="Ellouze W."/>
            <person name="Ilyukhin E."/>
        </authorList>
    </citation>
    <scope>NUCLEOTIDE SEQUENCE [LARGE SCALE GENOMIC DNA]</scope>
    <source>
        <strain evidence="2 3">M1-105</strain>
    </source>
</reference>
<organism evidence="2 3">
    <name type="scientific">Neofusicoccum ribis</name>
    <dbReference type="NCBI Taxonomy" id="45134"/>
    <lineage>
        <taxon>Eukaryota</taxon>
        <taxon>Fungi</taxon>
        <taxon>Dikarya</taxon>
        <taxon>Ascomycota</taxon>
        <taxon>Pezizomycotina</taxon>
        <taxon>Dothideomycetes</taxon>
        <taxon>Dothideomycetes incertae sedis</taxon>
        <taxon>Botryosphaeriales</taxon>
        <taxon>Botryosphaeriaceae</taxon>
        <taxon>Neofusicoccum</taxon>
    </lineage>
</organism>
<protein>
    <recommendedName>
        <fullName evidence="1">DUF7605 domain-containing protein</fullName>
    </recommendedName>
</protein>
<evidence type="ECO:0000313" key="3">
    <source>
        <dbReference type="Proteomes" id="UP001521116"/>
    </source>
</evidence>
<name>A0ABR3SR68_9PEZI</name>